<protein>
    <submittedName>
        <fullName evidence="3">Monoterpene epsilon-lactone hydrolase</fullName>
        <ecNumber evidence="3">3.1.1.83</ecNumber>
    </submittedName>
</protein>
<organism evidence="3 4">
    <name type="scientific">Nocardioides zeae</name>
    <dbReference type="NCBI Taxonomy" id="1457234"/>
    <lineage>
        <taxon>Bacteria</taxon>
        <taxon>Bacillati</taxon>
        <taxon>Actinomycetota</taxon>
        <taxon>Actinomycetes</taxon>
        <taxon>Propionibacteriales</taxon>
        <taxon>Nocardioidaceae</taxon>
        <taxon>Nocardioides</taxon>
    </lineage>
</organism>
<proteinExistence type="predicted"/>
<dbReference type="InterPro" id="IPR013094">
    <property type="entry name" value="AB_hydrolase_3"/>
</dbReference>
<dbReference type="RefSeq" id="WP_307201086.1">
    <property type="nucleotide sequence ID" value="NZ_JAUTAN010000001.1"/>
</dbReference>
<accession>A0AAJ1X2C8</accession>
<dbReference type="EMBL" id="JAUTAN010000001">
    <property type="protein sequence ID" value="MDQ1105139.1"/>
    <property type="molecule type" value="Genomic_DNA"/>
</dbReference>
<dbReference type="Gene3D" id="3.40.50.1820">
    <property type="entry name" value="alpha/beta hydrolase"/>
    <property type="match status" value="1"/>
</dbReference>
<dbReference type="Pfam" id="PF07859">
    <property type="entry name" value="Abhydrolase_3"/>
    <property type="match status" value="1"/>
</dbReference>
<sequence>MSWQMTAVGALMRLTRKRSFADPEGGAALLARPKRTPVPPPAVVRRVDVATEVVDGFDVYSVVRSGTPVGQRPVVVYLHGGAYVNEIVKQHWQLVARIAEELDVEVQVPIYGLAPQHDAAEARALVAIVLQRLVAEGRAAYLMGDSAGGGLALVGAQDEVERATASASAPPSTLRGLTLMAPWLDLSMANPAIDAVEATDPWLARAALREVARVWAAGTPLDDPAVSPLFGSTEGLPRVELWVGTRDVTQPDCRLLAQRLAGTGEVGYHEVAGAIHVFPILPVPEGRRAVVEILGHVARDLGVAAPVGRS</sequence>
<dbReference type="Proteomes" id="UP001239215">
    <property type="component" value="Unassembled WGS sequence"/>
</dbReference>
<evidence type="ECO:0000256" key="1">
    <source>
        <dbReference type="ARBA" id="ARBA00022801"/>
    </source>
</evidence>
<comment type="caution">
    <text evidence="3">The sequence shown here is derived from an EMBL/GenBank/DDBJ whole genome shotgun (WGS) entry which is preliminary data.</text>
</comment>
<dbReference type="GO" id="GO:0016787">
    <property type="term" value="F:hydrolase activity"/>
    <property type="evidence" value="ECO:0007669"/>
    <property type="project" value="UniProtKB-KW"/>
</dbReference>
<evidence type="ECO:0000313" key="3">
    <source>
        <dbReference type="EMBL" id="MDQ1105139.1"/>
    </source>
</evidence>
<dbReference type="EC" id="3.1.1.83" evidence="3"/>
<dbReference type="PANTHER" id="PTHR48081">
    <property type="entry name" value="AB HYDROLASE SUPERFAMILY PROTEIN C4A8.06C"/>
    <property type="match status" value="1"/>
</dbReference>
<reference evidence="3" key="1">
    <citation type="submission" date="2023-07" db="EMBL/GenBank/DDBJ databases">
        <title>Functional and genomic diversity of the sorghum phyllosphere microbiome.</title>
        <authorList>
            <person name="Shade A."/>
        </authorList>
    </citation>
    <scope>NUCLEOTIDE SEQUENCE</scope>
    <source>
        <strain evidence="3">SORGH_AS_1067</strain>
    </source>
</reference>
<keyword evidence="1 3" id="KW-0378">Hydrolase</keyword>
<name>A0AAJ1X2C8_9ACTN</name>
<evidence type="ECO:0000313" key="4">
    <source>
        <dbReference type="Proteomes" id="UP001239215"/>
    </source>
</evidence>
<dbReference type="SUPFAM" id="SSF53474">
    <property type="entry name" value="alpha/beta-Hydrolases"/>
    <property type="match status" value="1"/>
</dbReference>
<dbReference type="InterPro" id="IPR050300">
    <property type="entry name" value="GDXG_lipolytic_enzyme"/>
</dbReference>
<dbReference type="PANTHER" id="PTHR48081:SF8">
    <property type="entry name" value="ALPHA_BETA HYDROLASE FOLD-3 DOMAIN-CONTAINING PROTEIN-RELATED"/>
    <property type="match status" value="1"/>
</dbReference>
<evidence type="ECO:0000259" key="2">
    <source>
        <dbReference type="Pfam" id="PF07859"/>
    </source>
</evidence>
<gene>
    <name evidence="3" type="ORF">QE405_002423</name>
</gene>
<dbReference type="InterPro" id="IPR029058">
    <property type="entry name" value="AB_hydrolase_fold"/>
</dbReference>
<feature type="domain" description="Alpha/beta hydrolase fold-3" evidence="2">
    <location>
        <begin position="75"/>
        <end position="278"/>
    </location>
</feature>
<dbReference type="AlphaFoldDB" id="A0AAJ1X2C8"/>